<evidence type="ECO:0000256" key="9">
    <source>
        <dbReference type="ARBA" id="ARBA00022679"/>
    </source>
</evidence>
<evidence type="ECO:0000256" key="19">
    <source>
        <dbReference type="HAMAP-Rule" id="MF_00719"/>
    </source>
</evidence>
<sequence length="254" mass="27692">MTVAAQIRRLGEELIIAFQFLTRIPMPAIAFESDSLSRAVKFFPLVGLVVGSGAVLLQKLLTTHLIRPLAALVVLTYFVLITGFLHEDGLADTADGFGGGWTKDRVLAILRDSRIGSYGASALVLSLLARYLLLSSMPMEHFAAYVISAHVLCRWSSLPLSYFLPPARKQEGQGARIARLTSLPSLLFGSTFAAAIVVFALRRASVQPLLVSLFVVTLSGWFYYRRIDGVTGDCFGATNQLTEIAVYFCGVWIA</sequence>
<evidence type="ECO:0000313" key="21">
    <source>
        <dbReference type="Proteomes" id="UP000564385"/>
    </source>
</evidence>
<keyword evidence="7 19" id="KW-1003">Cell membrane</keyword>
<comment type="similarity">
    <text evidence="4 19">Belongs to the CobS family.</text>
</comment>
<reference evidence="20 21" key="1">
    <citation type="submission" date="2020-07" db="EMBL/GenBank/DDBJ databases">
        <title>Genomic Encyclopedia of Type Strains, Phase IV (KMG-V): Genome sequencing to study the core and pangenomes of soil and plant-associated prokaryotes.</title>
        <authorList>
            <person name="Whitman W."/>
        </authorList>
    </citation>
    <scope>NUCLEOTIDE SEQUENCE [LARGE SCALE GENOMIC DNA]</scope>
    <source>
        <strain evidence="20 21">M8UP22</strain>
    </source>
</reference>
<feature type="transmembrane region" description="Helical" evidence="19">
    <location>
        <begin position="69"/>
        <end position="86"/>
    </location>
</feature>
<dbReference type="GO" id="GO:0008818">
    <property type="term" value="F:cobalamin 5'-phosphate synthase activity"/>
    <property type="evidence" value="ECO:0007669"/>
    <property type="project" value="UniProtKB-UniRule"/>
</dbReference>
<evidence type="ECO:0000256" key="5">
    <source>
        <dbReference type="ARBA" id="ARBA00013200"/>
    </source>
</evidence>
<evidence type="ECO:0000256" key="6">
    <source>
        <dbReference type="ARBA" id="ARBA00015850"/>
    </source>
</evidence>
<evidence type="ECO:0000256" key="17">
    <source>
        <dbReference type="ARBA" id="ARBA00048623"/>
    </source>
</evidence>
<keyword evidence="9 19" id="KW-0808">Transferase</keyword>
<dbReference type="AlphaFoldDB" id="A0A852VHK9"/>
<evidence type="ECO:0000256" key="8">
    <source>
        <dbReference type="ARBA" id="ARBA00022573"/>
    </source>
</evidence>
<evidence type="ECO:0000256" key="10">
    <source>
        <dbReference type="ARBA" id="ARBA00022692"/>
    </source>
</evidence>
<keyword evidence="11 19" id="KW-0460">Magnesium</keyword>
<comment type="function">
    <text evidence="14 19">Joins adenosylcobinamide-GDP and alpha-ribazole to generate adenosylcobalamin (Ado-cobalamin). Also synthesizes adenosylcobalamin 5'-phosphate from adenosylcobinamide-GDP and alpha-ribazole 5'-phosphate.</text>
</comment>
<dbReference type="NCBIfam" id="TIGR00317">
    <property type="entry name" value="cobS"/>
    <property type="match status" value="1"/>
</dbReference>
<evidence type="ECO:0000256" key="2">
    <source>
        <dbReference type="ARBA" id="ARBA00004651"/>
    </source>
</evidence>
<comment type="pathway">
    <text evidence="3 19">Cofactor biosynthesis; adenosylcobalamin biosynthesis; adenosylcobalamin from cob(II)yrinate a,c-diamide: step 7/7.</text>
</comment>
<dbReference type="EC" id="2.7.8.26" evidence="5 19"/>
<evidence type="ECO:0000256" key="15">
    <source>
        <dbReference type="ARBA" id="ARBA00032605"/>
    </source>
</evidence>
<dbReference type="HAMAP" id="MF_00719">
    <property type="entry name" value="CobS"/>
    <property type="match status" value="1"/>
</dbReference>
<dbReference type="PANTHER" id="PTHR34148:SF1">
    <property type="entry name" value="ADENOSYLCOBINAMIDE-GDP RIBAZOLETRANSFERASE"/>
    <property type="match status" value="1"/>
</dbReference>
<evidence type="ECO:0000256" key="11">
    <source>
        <dbReference type="ARBA" id="ARBA00022842"/>
    </source>
</evidence>
<organism evidence="20 21">
    <name type="scientific">Tunturiibacter lichenicola</name>
    <dbReference type="NCBI Taxonomy" id="2051959"/>
    <lineage>
        <taxon>Bacteria</taxon>
        <taxon>Pseudomonadati</taxon>
        <taxon>Acidobacteriota</taxon>
        <taxon>Terriglobia</taxon>
        <taxon>Terriglobales</taxon>
        <taxon>Acidobacteriaceae</taxon>
        <taxon>Tunturiibacter</taxon>
    </lineage>
</organism>
<dbReference type="Proteomes" id="UP000564385">
    <property type="component" value="Unassembled WGS sequence"/>
</dbReference>
<accession>A0A852VHK9</accession>
<evidence type="ECO:0000256" key="13">
    <source>
        <dbReference type="ARBA" id="ARBA00023136"/>
    </source>
</evidence>
<evidence type="ECO:0000256" key="12">
    <source>
        <dbReference type="ARBA" id="ARBA00022989"/>
    </source>
</evidence>
<comment type="catalytic activity">
    <reaction evidence="18 19">
        <text>alpha-ribazole 5'-phosphate + adenosylcob(III)inamide-GDP = adenosylcob(III)alamin 5'-phosphate + GMP + H(+)</text>
        <dbReference type="Rhea" id="RHEA:23560"/>
        <dbReference type="ChEBI" id="CHEBI:15378"/>
        <dbReference type="ChEBI" id="CHEBI:57918"/>
        <dbReference type="ChEBI" id="CHEBI:58115"/>
        <dbReference type="ChEBI" id="CHEBI:60487"/>
        <dbReference type="ChEBI" id="CHEBI:60493"/>
        <dbReference type="EC" id="2.7.8.26"/>
    </reaction>
</comment>
<evidence type="ECO:0000256" key="16">
    <source>
        <dbReference type="ARBA" id="ARBA00032853"/>
    </source>
</evidence>
<dbReference type="GO" id="GO:0005886">
    <property type="term" value="C:plasma membrane"/>
    <property type="evidence" value="ECO:0007669"/>
    <property type="project" value="UniProtKB-SubCell"/>
</dbReference>
<evidence type="ECO:0000256" key="1">
    <source>
        <dbReference type="ARBA" id="ARBA00001946"/>
    </source>
</evidence>
<keyword evidence="10 19" id="KW-0812">Transmembrane</keyword>
<feature type="transmembrane region" description="Helical" evidence="19">
    <location>
        <begin position="208"/>
        <end position="224"/>
    </location>
</feature>
<evidence type="ECO:0000256" key="14">
    <source>
        <dbReference type="ARBA" id="ARBA00025228"/>
    </source>
</evidence>
<comment type="cofactor">
    <cofactor evidence="1 19">
        <name>Mg(2+)</name>
        <dbReference type="ChEBI" id="CHEBI:18420"/>
    </cofactor>
</comment>
<evidence type="ECO:0000256" key="18">
    <source>
        <dbReference type="ARBA" id="ARBA00049504"/>
    </source>
</evidence>
<evidence type="ECO:0000256" key="4">
    <source>
        <dbReference type="ARBA" id="ARBA00010561"/>
    </source>
</evidence>
<gene>
    <name evidence="19" type="primary">cobS</name>
    <name evidence="20" type="ORF">HDF08_003222</name>
</gene>
<keyword evidence="8 19" id="KW-0169">Cobalamin biosynthesis</keyword>
<proteinExistence type="inferred from homology"/>
<dbReference type="PANTHER" id="PTHR34148">
    <property type="entry name" value="ADENOSYLCOBINAMIDE-GDP RIBAZOLETRANSFERASE"/>
    <property type="match status" value="1"/>
</dbReference>
<dbReference type="GO" id="GO:0051073">
    <property type="term" value="F:adenosylcobinamide-GDP ribazoletransferase activity"/>
    <property type="evidence" value="ECO:0007669"/>
    <property type="project" value="UniProtKB-UniRule"/>
</dbReference>
<dbReference type="Pfam" id="PF02654">
    <property type="entry name" value="CobS"/>
    <property type="match status" value="1"/>
</dbReference>
<dbReference type="UniPathway" id="UPA00148">
    <property type="reaction ID" value="UER00238"/>
</dbReference>
<comment type="caution">
    <text evidence="20">The sequence shown here is derived from an EMBL/GenBank/DDBJ whole genome shotgun (WGS) entry which is preliminary data.</text>
</comment>
<keyword evidence="13 19" id="KW-0472">Membrane</keyword>
<evidence type="ECO:0000256" key="7">
    <source>
        <dbReference type="ARBA" id="ARBA00022475"/>
    </source>
</evidence>
<dbReference type="InterPro" id="IPR003805">
    <property type="entry name" value="CobS"/>
</dbReference>
<name>A0A852VHK9_9BACT</name>
<protein>
    <recommendedName>
        <fullName evidence="6 19">Adenosylcobinamide-GDP ribazoletransferase</fullName>
        <ecNumber evidence="5 19">2.7.8.26</ecNumber>
    </recommendedName>
    <alternativeName>
        <fullName evidence="16 19">Cobalamin synthase</fullName>
    </alternativeName>
    <alternativeName>
        <fullName evidence="15 19">Cobalamin-5'-phosphate synthase</fullName>
    </alternativeName>
</protein>
<feature type="transmembrane region" description="Helical" evidence="19">
    <location>
        <begin position="115"/>
        <end position="133"/>
    </location>
</feature>
<evidence type="ECO:0000313" key="20">
    <source>
        <dbReference type="EMBL" id="NYF91120.1"/>
    </source>
</evidence>
<evidence type="ECO:0000256" key="3">
    <source>
        <dbReference type="ARBA" id="ARBA00004663"/>
    </source>
</evidence>
<comment type="subcellular location">
    <subcellularLocation>
        <location evidence="2 19">Cell membrane</location>
        <topology evidence="2 19">Multi-pass membrane protein</topology>
    </subcellularLocation>
</comment>
<keyword evidence="12 19" id="KW-1133">Transmembrane helix</keyword>
<feature type="transmembrane region" description="Helical" evidence="19">
    <location>
        <begin position="183"/>
        <end position="201"/>
    </location>
</feature>
<dbReference type="GO" id="GO:0009236">
    <property type="term" value="P:cobalamin biosynthetic process"/>
    <property type="evidence" value="ECO:0007669"/>
    <property type="project" value="UniProtKB-UniRule"/>
</dbReference>
<dbReference type="EMBL" id="JACCCU010000002">
    <property type="protein sequence ID" value="NYF91120.1"/>
    <property type="molecule type" value="Genomic_DNA"/>
</dbReference>
<comment type="catalytic activity">
    <reaction evidence="17 19">
        <text>alpha-ribazole + adenosylcob(III)inamide-GDP = adenosylcob(III)alamin + GMP + H(+)</text>
        <dbReference type="Rhea" id="RHEA:16049"/>
        <dbReference type="ChEBI" id="CHEBI:10329"/>
        <dbReference type="ChEBI" id="CHEBI:15378"/>
        <dbReference type="ChEBI" id="CHEBI:18408"/>
        <dbReference type="ChEBI" id="CHEBI:58115"/>
        <dbReference type="ChEBI" id="CHEBI:60487"/>
        <dbReference type="EC" id="2.7.8.26"/>
    </reaction>
</comment>